<evidence type="ECO:0000313" key="2">
    <source>
        <dbReference type="Proteomes" id="UP001575181"/>
    </source>
</evidence>
<organism evidence="1 2">
    <name type="scientific">Thiohalorhabdus methylotrophus</name>
    <dbReference type="NCBI Taxonomy" id="3242694"/>
    <lineage>
        <taxon>Bacteria</taxon>
        <taxon>Pseudomonadati</taxon>
        <taxon>Pseudomonadota</taxon>
        <taxon>Gammaproteobacteria</taxon>
        <taxon>Thiohalorhabdales</taxon>
        <taxon>Thiohalorhabdaceae</taxon>
        <taxon>Thiohalorhabdus</taxon>
    </lineage>
</organism>
<reference evidence="1 2" key="1">
    <citation type="submission" date="2024-08" db="EMBL/GenBank/DDBJ databases">
        <title>Whole-genome sequencing of halo(alkali)philic microorganisms from hypersaline lakes.</title>
        <authorList>
            <person name="Sorokin D.Y."/>
            <person name="Merkel A.Y."/>
            <person name="Messina E."/>
            <person name="Yakimov M."/>
        </authorList>
    </citation>
    <scope>NUCLEOTIDE SEQUENCE [LARGE SCALE GENOMIC DNA]</scope>
    <source>
        <strain evidence="1 2">Cl-TMA</strain>
    </source>
</reference>
<dbReference type="Proteomes" id="UP001575181">
    <property type="component" value="Unassembled WGS sequence"/>
</dbReference>
<gene>
    <name evidence="1" type="ORF">ACERLL_14070</name>
</gene>
<keyword evidence="2" id="KW-1185">Reference proteome</keyword>
<dbReference type="Gene3D" id="3.20.20.140">
    <property type="entry name" value="Metal-dependent hydrolases"/>
    <property type="match status" value="1"/>
</dbReference>
<sequence>MRLNQDLHIHTTWSTGDASVVPEQTVDLVARVGHARIVGISDHFEHVAEVWDAYAQEVREAELRLGTEVNGAAWVETALGVKPDYYIYHCFDTDADYRGLERLLASDRPVIVAHPNALDTDLDRVPPEAYVELNNRYVWRCDWLEFYGPYRDRFSFVLSSDAHRPNWLGQSVARRAAEELEVGEILVWPMT</sequence>
<dbReference type="InterPro" id="IPR016195">
    <property type="entry name" value="Pol/histidinol_Pase-like"/>
</dbReference>
<protein>
    <recommendedName>
        <fullName evidence="3">PHP domain-containing protein</fullName>
    </recommendedName>
</protein>
<accession>A0ABV4TYB4</accession>
<name>A0ABV4TYB4_9GAMM</name>
<evidence type="ECO:0000313" key="1">
    <source>
        <dbReference type="EMBL" id="MFA9461947.1"/>
    </source>
</evidence>
<proteinExistence type="predicted"/>
<evidence type="ECO:0008006" key="3">
    <source>
        <dbReference type="Google" id="ProtNLM"/>
    </source>
</evidence>
<comment type="caution">
    <text evidence="1">The sequence shown here is derived from an EMBL/GenBank/DDBJ whole genome shotgun (WGS) entry which is preliminary data.</text>
</comment>
<dbReference type="SUPFAM" id="SSF89550">
    <property type="entry name" value="PHP domain-like"/>
    <property type="match status" value="1"/>
</dbReference>
<dbReference type="EMBL" id="JBGUAW010000009">
    <property type="protein sequence ID" value="MFA9461947.1"/>
    <property type="molecule type" value="Genomic_DNA"/>
</dbReference>
<dbReference type="RefSeq" id="WP_373656734.1">
    <property type="nucleotide sequence ID" value="NZ_JBGUAW010000009.1"/>
</dbReference>